<name>A0A5J4TNX9_9EUKA</name>
<organism evidence="2 3">
    <name type="scientific">Streblomastix strix</name>
    <dbReference type="NCBI Taxonomy" id="222440"/>
    <lineage>
        <taxon>Eukaryota</taxon>
        <taxon>Metamonada</taxon>
        <taxon>Preaxostyla</taxon>
        <taxon>Oxymonadida</taxon>
        <taxon>Streblomastigidae</taxon>
        <taxon>Streblomastix</taxon>
    </lineage>
</organism>
<evidence type="ECO:0008006" key="4">
    <source>
        <dbReference type="Google" id="ProtNLM"/>
    </source>
</evidence>
<dbReference type="InterPro" id="IPR043136">
    <property type="entry name" value="B30.2/SPRY_sf"/>
</dbReference>
<accession>A0A5J4TNX9</accession>
<feature type="region of interest" description="Disordered" evidence="1">
    <location>
        <begin position="74"/>
        <end position="114"/>
    </location>
</feature>
<proteinExistence type="predicted"/>
<sequence>YEIAIMKLKFGEKNVDDEIRIIENQEKEKDYEILKLKDEVEKEKLEKEMQKKSADETEQKIKIFEQQKELQKEQELKKEQEKYQEKELEKEQEQEQQKEQKKEQEKQQEKEKEQRQELKKEYQKEQKKGQEQEKILEKEQEKEKELEKEKEQEKQEIAKIEADLKKLNKTPNFAIHNPEPSDIELSDVDGKMKRISKKLNKYQTVSLTQVLQDGIWSLEAEFENGRGNTGALGIVRDAYIIPAGAFPTDNPYAQHIAFYEGYYWYGGQVYIKGAFAGNNIRFNDNQKVRLEYDSQKGTLIFFVDGKQQPVYISGINQKVRFIVYLYYAGSSCLIRSLKKLGAPTSGHVENEIEVEW</sequence>
<dbReference type="EMBL" id="SNRW01027233">
    <property type="protein sequence ID" value="KAA6360226.1"/>
    <property type="molecule type" value="Genomic_DNA"/>
</dbReference>
<feature type="non-terminal residue" evidence="2">
    <location>
        <position position="1"/>
    </location>
</feature>
<reference evidence="2 3" key="1">
    <citation type="submission" date="2019-03" db="EMBL/GenBank/DDBJ databases">
        <title>Single cell metagenomics reveals metabolic interactions within the superorganism composed of flagellate Streblomastix strix and complex community of Bacteroidetes bacteria on its surface.</title>
        <authorList>
            <person name="Treitli S.C."/>
            <person name="Kolisko M."/>
            <person name="Husnik F."/>
            <person name="Keeling P."/>
            <person name="Hampl V."/>
        </authorList>
    </citation>
    <scope>NUCLEOTIDE SEQUENCE [LARGE SCALE GENOMIC DNA]</scope>
    <source>
        <strain evidence="2">ST1C</strain>
    </source>
</reference>
<dbReference type="Proteomes" id="UP000324800">
    <property type="component" value="Unassembled WGS sequence"/>
</dbReference>
<dbReference type="AlphaFoldDB" id="A0A5J4TNX9"/>
<evidence type="ECO:0000313" key="2">
    <source>
        <dbReference type="EMBL" id="KAA6360226.1"/>
    </source>
</evidence>
<gene>
    <name evidence="2" type="ORF">EZS28_044247</name>
</gene>
<comment type="caution">
    <text evidence="2">The sequence shown here is derived from an EMBL/GenBank/DDBJ whole genome shotgun (WGS) entry which is preliminary data.</text>
</comment>
<dbReference type="Gene3D" id="2.60.120.920">
    <property type="match status" value="1"/>
</dbReference>
<protein>
    <recommendedName>
        <fullName evidence="4">B30.2/SPRY domain-containing protein</fullName>
    </recommendedName>
</protein>
<evidence type="ECO:0000313" key="3">
    <source>
        <dbReference type="Proteomes" id="UP000324800"/>
    </source>
</evidence>
<evidence type="ECO:0000256" key="1">
    <source>
        <dbReference type="SAM" id="MobiDB-lite"/>
    </source>
</evidence>